<accession>I1C030</accession>
<name>I1C030_RHIO9</name>
<sequence>MAITQKDVSNEFSRDTFSLSSEAIFSEAKVFVPVRRQKHAKLKRTEMQAKNRRKIGAKIE</sequence>
<dbReference type="EMBL" id="CH476735">
    <property type="protein sequence ID" value="EIE81810.1"/>
    <property type="molecule type" value="Genomic_DNA"/>
</dbReference>
<gene>
    <name evidence="1" type="ORF">RO3G_06515</name>
</gene>
<organism evidence="1 2">
    <name type="scientific">Rhizopus delemar (strain RA 99-880 / ATCC MYA-4621 / FGSC 9543 / NRRL 43880)</name>
    <name type="common">Mucormycosis agent</name>
    <name type="synonym">Rhizopus arrhizus var. delemar</name>
    <dbReference type="NCBI Taxonomy" id="246409"/>
    <lineage>
        <taxon>Eukaryota</taxon>
        <taxon>Fungi</taxon>
        <taxon>Fungi incertae sedis</taxon>
        <taxon>Mucoromycota</taxon>
        <taxon>Mucoromycotina</taxon>
        <taxon>Mucoromycetes</taxon>
        <taxon>Mucorales</taxon>
        <taxon>Mucorineae</taxon>
        <taxon>Rhizopodaceae</taxon>
        <taxon>Rhizopus</taxon>
    </lineage>
</organism>
<dbReference type="InParanoid" id="I1C030"/>
<dbReference type="VEuPathDB" id="FungiDB:RO3G_06515"/>
<evidence type="ECO:0000313" key="1">
    <source>
        <dbReference type="EMBL" id="EIE81810.1"/>
    </source>
</evidence>
<keyword evidence="2" id="KW-1185">Reference proteome</keyword>
<dbReference type="GeneID" id="93613486"/>
<dbReference type="RefSeq" id="XP_067517206.1">
    <property type="nucleotide sequence ID" value="XM_067661105.1"/>
</dbReference>
<reference evidence="1 2" key="1">
    <citation type="journal article" date="2009" name="PLoS Genet.">
        <title>Genomic analysis of the basal lineage fungus Rhizopus oryzae reveals a whole-genome duplication.</title>
        <authorList>
            <person name="Ma L.-J."/>
            <person name="Ibrahim A.S."/>
            <person name="Skory C."/>
            <person name="Grabherr M.G."/>
            <person name="Burger G."/>
            <person name="Butler M."/>
            <person name="Elias M."/>
            <person name="Idnurm A."/>
            <person name="Lang B.F."/>
            <person name="Sone T."/>
            <person name="Abe A."/>
            <person name="Calvo S.E."/>
            <person name="Corrochano L.M."/>
            <person name="Engels R."/>
            <person name="Fu J."/>
            <person name="Hansberg W."/>
            <person name="Kim J.-M."/>
            <person name="Kodira C.D."/>
            <person name="Koehrsen M.J."/>
            <person name="Liu B."/>
            <person name="Miranda-Saavedra D."/>
            <person name="O'Leary S."/>
            <person name="Ortiz-Castellanos L."/>
            <person name="Poulter R."/>
            <person name="Rodriguez-Romero J."/>
            <person name="Ruiz-Herrera J."/>
            <person name="Shen Y.-Q."/>
            <person name="Zeng Q."/>
            <person name="Galagan J."/>
            <person name="Birren B.W."/>
            <person name="Cuomo C.A."/>
            <person name="Wickes B.L."/>
        </authorList>
    </citation>
    <scope>NUCLEOTIDE SEQUENCE [LARGE SCALE GENOMIC DNA]</scope>
    <source>
        <strain evidence="2">RA 99-880 / ATCC MYA-4621 / FGSC 9543 / NRRL 43880</strain>
    </source>
</reference>
<dbReference type="AlphaFoldDB" id="I1C030"/>
<protein>
    <submittedName>
        <fullName evidence="1">Uncharacterized protein</fullName>
    </submittedName>
</protein>
<proteinExistence type="predicted"/>
<dbReference type="Proteomes" id="UP000009138">
    <property type="component" value="Unassembled WGS sequence"/>
</dbReference>
<evidence type="ECO:0000313" key="2">
    <source>
        <dbReference type="Proteomes" id="UP000009138"/>
    </source>
</evidence>